<feature type="chain" id="PRO_5036207232" description="Proline-rich transmembrane protein 3/4 domain-containing protein" evidence="9">
    <location>
        <begin position="28"/>
        <end position="1121"/>
    </location>
</feature>
<keyword evidence="12" id="KW-1185">Reference proteome</keyword>
<dbReference type="OrthoDB" id="10066605at2759"/>
<feature type="transmembrane region" description="Helical" evidence="8">
    <location>
        <begin position="266"/>
        <end position="286"/>
    </location>
</feature>
<sequence>MKMRLVGWSAFRLLLLLVNDLLVNVKAQNATASSLTVTSSRVVGVENVHADWAAHLTESPVAAAAAAATLNQTLSSKDLTQVAASLTRYDKKEILQNQPTLFNTASGQVPVSAYKKTTSVSTERPPKHRNIELITRRPDSDSEDKDKRTRYRKGQKSRPTEPAQNDGPHQDSQTTWTHLPDRHQAKWGLDKKLSQDTSSTWGYKFRVQEPQKPDFRKARIEWGKYWPVHVYSTGGLFAFLSVANFCQLVAKLFTPASSLLISKGRFMCVTIFLLTATSLRATFLLVDPYNADLTYPAEAVPVLADLPLLCIAASFAIVFLSLLNITCVRLTAKNLQNNCVLALIIVLVSGAAISCDVVAGVYPFRASMRLISITIFTSWTILMVLCFLYVFKDINRAARRKHGESLRATFTKLHMEGADLPHKLPRPTICVAVRVSLINALLFLALNGGIIYGLLAINGVFNENRRPADPWPWWSQQLVLRMLELTLCILLGYTVCQGQSESDNRSEDSVPEQKSPGCLQRLFSLNYCCCESKDVVHNYESCSDIVYGFRNENFNTSLDFSNVPTALTNRSHAWGRGQTTAPFTFQGRSEESAANSARSHTRNSLLAHPIQALSSLGSGRQSRSATNSTVESSQRHSTILFRDKLRRGTTPAAPVAEAPPADEEDGEGDDESIRARMGSRIHSITEEDAMLLSSPFFPRFKRSHCSSLDNSIDVSSDQLSSLGQSGPGGEYVAHHHRRTMAGSTCSSESAANSFDVAFFLNSNPYLNHSQAVAAQREFMERLVRHEQERHMKRTTQEDRRRFLEEYERIQEEMQRGRVPVDPELRSISPIVSARSSSKPNGIRPRLNSTQSDEQACSTQDHSSTEKKNHSSHHQQQYHSQDELQSQNERQQPQEEESRQHKPSRQHQNQSQQQQHQPPSSMHKMSLDLAPSGVVGSLYPAEQHSQHNRAIGHGPRCTTTTTAAADEDITPDSAVYLDLHMSPSDDSRDLHTIHNSFNSLKRASRSFLSRINSTFSLSNKSYAPLESADECVTYFGAGTMEKMDRRQRLRAAKSADALAGGRGGTDMDFDPDHDHEHDHDDDDDDDDDHGLQHGDSGLLVEENSQRSSVLCDSACQTEPLCT</sequence>
<evidence type="ECO:0000256" key="5">
    <source>
        <dbReference type="ARBA" id="ARBA00022989"/>
    </source>
</evidence>
<feature type="compositionally biased region" description="Low complexity" evidence="7">
    <location>
        <begin position="873"/>
        <end position="890"/>
    </location>
</feature>
<dbReference type="OMA" id="CCCESKD"/>
<evidence type="ECO:0000256" key="8">
    <source>
        <dbReference type="SAM" id="Phobius"/>
    </source>
</evidence>
<dbReference type="PANTHER" id="PTHR35578:SF6">
    <property type="entry name" value="PROLINE-RICH TRANSMEMBRANE PROTEIN 4"/>
    <property type="match status" value="1"/>
</dbReference>
<feature type="region of interest" description="Disordered" evidence="7">
    <location>
        <begin position="1047"/>
        <end position="1109"/>
    </location>
</feature>
<dbReference type="AlphaFoldDB" id="A0A7M7JBH1"/>
<feature type="compositionally biased region" description="Low complexity" evidence="7">
    <location>
        <begin position="905"/>
        <end position="922"/>
    </location>
</feature>
<evidence type="ECO:0000256" key="4">
    <source>
        <dbReference type="ARBA" id="ARBA00022729"/>
    </source>
</evidence>
<proteinExistence type="predicted"/>
<accession>A0A7M7JBH1</accession>
<dbReference type="EnsemblMetazoa" id="XM_022793764">
    <property type="protein sequence ID" value="XP_022649499"/>
    <property type="gene ID" value="LOC111245416"/>
</dbReference>
<feature type="domain" description="Proline-rich transmembrane protein 3/4" evidence="10">
    <location>
        <begin position="213"/>
        <end position="495"/>
    </location>
</feature>
<feature type="transmembrane region" description="Helical" evidence="8">
    <location>
        <begin position="370"/>
        <end position="391"/>
    </location>
</feature>
<dbReference type="KEGG" id="vde:111245416"/>
<feature type="compositionally biased region" description="Polar residues" evidence="7">
    <location>
        <begin position="578"/>
        <end position="587"/>
    </location>
</feature>
<reference evidence="11" key="1">
    <citation type="submission" date="2021-01" db="UniProtKB">
        <authorList>
            <consortium name="EnsemblMetazoa"/>
        </authorList>
    </citation>
    <scope>IDENTIFICATION</scope>
</reference>
<dbReference type="InParanoid" id="A0A7M7JBH1"/>
<name>A0A7M7JBH1_VARDE</name>
<feature type="transmembrane region" description="Helical" evidence="8">
    <location>
        <begin position="306"/>
        <end position="328"/>
    </location>
</feature>
<keyword evidence="4 9" id="KW-0732">Signal</keyword>
<comment type="subcellular location">
    <subcellularLocation>
        <location evidence="1">Membrane</location>
        <topology evidence="1">Multi-pass membrane protein</topology>
    </subcellularLocation>
</comment>
<feature type="compositionally biased region" description="Basic and acidic residues" evidence="7">
    <location>
        <begin position="129"/>
        <end position="147"/>
    </location>
</feature>
<feature type="compositionally biased region" description="Acidic residues" evidence="7">
    <location>
        <begin position="1078"/>
        <end position="1087"/>
    </location>
</feature>
<feature type="compositionally biased region" description="Low complexity" evidence="7">
    <location>
        <begin position="615"/>
        <end position="625"/>
    </location>
</feature>
<feature type="transmembrane region" description="Helical" evidence="8">
    <location>
        <begin position="431"/>
        <end position="458"/>
    </location>
</feature>
<feature type="region of interest" description="Disordered" evidence="7">
    <location>
        <begin position="114"/>
        <end position="176"/>
    </location>
</feature>
<protein>
    <recommendedName>
        <fullName evidence="10">Proline-rich transmembrane protein 3/4 domain-containing protein</fullName>
    </recommendedName>
</protein>
<dbReference type="InterPro" id="IPR052836">
    <property type="entry name" value="PRRT_domain-containing"/>
</dbReference>
<evidence type="ECO:0000259" key="10">
    <source>
        <dbReference type="Pfam" id="PF25987"/>
    </source>
</evidence>
<evidence type="ECO:0000256" key="9">
    <source>
        <dbReference type="SAM" id="SignalP"/>
    </source>
</evidence>
<feature type="region of interest" description="Disordered" evidence="7">
    <location>
        <begin position="615"/>
        <end position="671"/>
    </location>
</feature>
<keyword evidence="3 8" id="KW-0812">Transmembrane</keyword>
<dbReference type="Proteomes" id="UP000594260">
    <property type="component" value="Unplaced"/>
</dbReference>
<evidence type="ECO:0000256" key="2">
    <source>
        <dbReference type="ARBA" id="ARBA00022553"/>
    </source>
</evidence>
<keyword evidence="2" id="KW-0597">Phosphoprotein</keyword>
<feature type="compositionally biased region" description="Polar residues" evidence="7">
    <location>
        <begin position="846"/>
        <end position="861"/>
    </location>
</feature>
<feature type="compositionally biased region" description="Polar residues" evidence="7">
    <location>
        <begin position="626"/>
        <end position="637"/>
    </location>
</feature>
<evidence type="ECO:0000313" key="11">
    <source>
        <dbReference type="EnsemblMetazoa" id="XP_022649499"/>
    </source>
</evidence>
<dbReference type="EnsemblMetazoa" id="XM_022793765">
    <property type="protein sequence ID" value="XP_022649500"/>
    <property type="gene ID" value="LOC111245416"/>
</dbReference>
<feature type="transmembrane region" description="Helical" evidence="8">
    <location>
        <begin position="340"/>
        <end position="364"/>
    </location>
</feature>
<dbReference type="GeneID" id="111245416"/>
<evidence type="ECO:0000256" key="3">
    <source>
        <dbReference type="ARBA" id="ARBA00022692"/>
    </source>
</evidence>
<dbReference type="RefSeq" id="XP_022649500.1">
    <property type="nucleotide sequence ID" value="XM_022793765.1"/>
</dbReference>
<dbReference type="RefSeq" id="XP_022649499.1">
    <property type="nucleotide sequence ID" value="XM_022793764.1"/>
</dbReference>
<organism evidence="11 12">
    <name type="scientific">Varroa destructor</name>
    <name type="common">Honeybee mite</name>
    <dbReference type="NCBI Taxonomy" id="109461"/>
    <lineage>
        <taxon>Eukaryota</taxon>
        <taxon>Metazoa</taxon>
        <taxon>Ecdysozoa</taxon>
        <taxon>Arthropoda</taxon>
        <taxon>Chelicerata</taxon>
        <taxon>Arachnida</taxon>
        <taxon>Acari</taxon>
        <taxon>Parasitiformes</taxon>
        <taxon>Mesostigmata</taxon>
        <taxon>Gamasina</taxon>
        <taxon>Dermanyssoidea</taxon>
        <taxon>Varroidae</taxon>
        <taxon>Varroa</taxon>
    </lineage>
</organism>
<dbReference type="Pfam" id="PF25987">
    <property type="entry name" value="PRRT3"/>
    <property type="match status" value="1"/>
</dbReference>
<feature type="region of interest" description="Disordered" evidence="7">
    <location>
        <begin position="830"/>
        <end position="926"/>
    </location>
</feature>
<dbReference type="PANTHER" id="PTHR35578">
    <property type="entry name" value="PROLINE-RICH TRANSMEMBRANE PROTEIN 4-RELATED"/>
    <property type="match status" value="1"/>
</dbReference>
<evidence type="ECO:0000256" key="6">
    <source>
        <dbReference type="ARBA" id="ARBA00023136"/>
    </source>
</evidence>
<feature type="region of interest" description="Disordered" evidence="7">
    <location>
        <begin position="578"/>
        <end position="602"/>
    </location>
</feature>
<evidence type="ECO:0000256" key="7">
    <source>
        <dbReference type="SAM" id="MobiDB-lite"/>
    </source>
</evidence>
<evidence type="ECO:0000313" key="12">
    <source>
        <dbReference type="Proteomes" id="UP000594260"/>
    </source>
</evidence>
<feature type="compositionally biased region" description="Acidic residues" evidence="7">
    <location>
        <begin position="660"/>
        <end position="670"/>
    </location>
</feature>
<keyword evidence="5 8" id="KW-1133">Transmembrane helix</keyword>
<feature type="transmembrane region" description="Helical" evidence="8">
    <location>
        <begin position="234"/>
        <end position="254"/>
    </location>
</feature>
<keyword evidence="6 8" id="KW-0472">Membrane</keyword>
<evidence type="ECO:0000256" key="1">
    <source>
        <dbReference type="ARBA" id="ARBA00004141"/>
    </source>
</evidence>
<dbReference type="InterPro" id="IPR059081">
    <property type="entry name" value="PRRT3-4"/>
</dbReference>
<feature type="signal peptide" evidence="9">
    <location>
        <begin position="1"/>
        <end position="27"/>
    </location>
</feature>